<gene>
    <name evidence="2" type="ORF">SGRAN_1769</name>
</gene>
<protein>
    <submittedName>
        <fullName evidence="2">Uncharacterized protein</fullName>
    </submittedName>
</protein>
<feature type="signal peptide" evidence="1">
    <location>
        <begin position="1"/>
        <end position="31"/>
    </location>
</feature>
<dbReference type="Proteomes" id="UP000058599">
    <property type="component" value="Chromosome"/>
</dbReference>
<keyword evidence="1" id="KW-0732">Signal</keyword>
<dbReference type="KEGG" id="sgi:SGRAN_1769"/>
<keyword evidence="3" id="KW-1185">Reference proteome</keyword>
<dbReference type="RefSeq" id="WP_148650840.1">
    <property type="nucleotide sequence ID" value="NZ_CP012199.1"/>
</dbReference>
<dbReference type="PROSITE" id="PS51257">
    <property type="entry name" value="PROKAR_LIPOPROTEIN"/>
    <property type="match status" value="1"/>
</dbReference>
<reference evidence="2 3" key="1">
    <citation type="journal article" date="2016" name="BMC Genomics">
        <title>Genomic analysis of the nitrate-respiring Sphingopyxis granuli (formerly Sphingomonas macrogoltabida) strain TFA.</title>
        <authorList>
            <person name="Garcia-Romero I."/>
            <person name="Perez-Pulido A.J."/>
            <person name="Gonzalez-Flores Y.E."/>
            <person name="Reyes-Ramirez F."/>
            <person name="Santero E."/>
            <person name="Floriano B."/>
        </authorList>
    </citation>
    <scope>NUCLEOTIDE SEQUENCE [LARGE SCALE GENOMIC DNA]</scope>
    <source>
        <strain evidence="2 3">TFA</strain>
    </source>
</reference>
<evidence type="ECO:0000313" key="2">
    <source>
        <dbReference type="EMBL" id="AMG74147.1"/>
    </source>
</evidence>
<organism evidence="2 3">
    <name type="scientific">Sphingopyxis granuli</name>
    <dbReference type="NCBI Taxonomy" id="267128"/>
    <lineage>
        <taxon>Bacteria</taxon>
        <taxon>Pseudomonadati</taxon>
        <taxon>Pseudomonadota</taxon>
        <taxon>Alphaproteobacteria</taxon>
        <taxon>Sphingomonadales</taxon>
        <taxon>Sphingomonadaceae</taxon>
        <taxon>Sphingopyxis</taxon>
    </lineage>
</organism>
<name>A0AA86GMI9_9SPHN</name>
<proteinExistence type="predicted"/>
<dbReference type="EMBL" id="CP012199">
    <property type="protein sequence ID" value="AMG74147.1"/>
    <property type="molecule type" value="Genomic_DNA"/>
</dbReference>
<evidence type="ECO:0000313" key="3">
    <source>
        <dbReference type="Proteomes" id="UP000058599"/>
    </source>
</evidence>
<evidence type="ECO:0000256" key="1">
    <source>
        <dbReference type="SAM" id="SignalP"/>
    </source>
</evidence>
<accession>A0AA86GMI9</accession>
<dbReference type="AlphaFoldDB" id="A0AA86GMI9"/>
<feature type="chain" id="PRO_5041671780" evidence="1">
    <location>
        <begin position="32"/>
        <end position="164"/>
    </location>
</feature>
<sequence>MTRFLLLMTSALSIAAATLALQSCGAESVEAAPSVRPANSLVVLPDGSTMAAATGSLSRRVSEWLANREGGSADFQFTGFHETQPTLTSKGLGRAADLATILRAAPAATIELAGDEAQATTLARLLEDRGIANERMRVIPAAGLGAVTMTIHRGTTAPLMTARR</sequence>